<dbReference type="EMBL" id="CP138585">
    <property type="protein sequence ID" value="WPH01792.1"/>
    <property type="molecule type" value="Genomic_DNA"/>
</dbReference>
<keyword evidence="5" id="KW-1185">Reference proteome</keyword>
<proteinExistence type="inferred from homology"/>
<dbReference type="Pfam" id="PF05004">
    <property type="entry name" value="IFRD"/>
    <property type="match status" value="1"/>
</dbReference>
<organism evidence="4 5">
    <name type="scientific">Acrodontium crateriforme</name>
    <dbReference type="NCBI Taxonomy" id="150365"/>
    <lineage>
        <taxon>Eukaryota</taxon>
        <taxon>Fungi</taxon>
        <taxon>Dikarya</taxon>
        <taxon>Ascomycota</taxon>
        <taxon>Pezizomycotina</taxon>
        <taxon>Dothideomycetes</taxon>
        <taxon>Dothideomycetidae</taxon>
        <taxon>Mycosphaerellales</taxon>
        <taxon>Teratosphaeriaceae</taxon>
        <taxon>Acrodontium</taxon>
    </lineage>
</organism>
<evidence type="ECO:0000313" key="4">
    <source>
        <dbReference type="EMBL" id="WPH01792.1"/>
    </source>
</evidence>
<feature type="compositionally biased region" description="Basic and acidic residues" evidence="2">
    <location>
        <begin position="1"/>
        <end position="10"/>
    </location>
</feature>
<evidence type="ECO:0000256" key="2">
    <source>
        <dbReference type="SAM" id="MobiDB-lite"/>
    </source>
</evidence>
<dbReference type="PANTHER" id="PTHR12354">
    <property type="entry name" value="INTERFERON-RELATED DEVELOPMENTAL REGULATOR"/>
    <property type="match status" value="1"/>
</dbReference>
<feature type="compositionally biased region" description="Polar residues" evidence="2">
    <location>
        <begin position="24"/>
        <end position="44"/>
    </location>
</feature>
<dbReference type="InterPro" id="IPR016024">
    <property type="entry name" value="ARM-type_fold"/>
</dbReference>
<gene>
    <name evidence="4" type="ORF">R9X50_00464500</name>
</gene>
<feature type="domain" description="Interferon-related developmental regulator N-terminal" evidence="3">
    <location>
        <begin position="77"/>
        <end position="371"/>
    </location>
</feature>
<sequence length="450" mass="50205">MRERNLRKQALESSKTVSRKARSTVGTPTSSRANSVTPSRNGSRVPSADVSDDDGDFSDGTQWSTNSIDELLLAPPELENEEPGTWIADIGDLINEICDRKRSSVQGREEALNVFSVMMMRHYAKNEIASRMDDLLPAILKSVKAGQTEKETVLGLKALALMIVSDPSDTVYDTVSGPIKLSITDAQHPGAKIAAIHALSLATFYGGASDEEILNVMEFFLEIITTDGEAVEEADNAEIVTAALVEWSFLATLVEDVQDVTEEAMDAFVDQLESSNATVQIAAGENIALLFEKSHTEAESDDELSSEDEAEAASRNERNEPRFVKRYTVYRQQHLLEKTLEELARASSKRLSKKDRKNLHLTFKDVLLTVEKPTRGPRWSTAIDDETGREYGSRLKISVSDHGRMTIDEWWKLHRLNGLKRLLQSGFLVHYDQNPAVYESLPVEYEQMHD</sequence>
<feature type="region of interest" description="Disordered" evidence="2">
    <location>
        <begin position="1"/>
        <end position="62"/>
    </location>
</feature>
<dbReference type="PANTHER" id="PTHR12354:SF1">
    <property type="entry name" value="INTERFERON-RELATED DEVELOPMENTAL REGULATOR 1"/>
    <property type="match status" value="1"/>
</dbReference>
<feature type="compositionally biased region" description="Acidic residues" evidence="2">
    <location>
        <begin position="299"/>
        <end position="311"/>
    </location>
</feature>
<evidence type="ECO:0000256" key="1">
    <source>
        <dbReference type="ARBA" id="ARBA00008828"/>
    </source>
</evidence>
<comment type="similarity">
    <text evidence="1">Belongs to the IFRD family.</text>
</comment>
<dbReference type="SUPFAM" id="SSF48371">
    <property type="entry name" value="ARM repeat"/>
    <property type="match status" value="1"/>
</dbReference>
<dbReference type="Gene3D" id="1.25.10.10">
    <property type="entry name" value="Leucine-rich Repeat Variant"/>
    <property type="match status" value="1"/>
</dbReference>
<evidence type="ECO:0000313" key="5">
    <source>
        <dbReference type="Proteomes" id="UP001303373"/>
    </source>
</evidence>
<name>A0AAQ3M6G3_9PEZI</name>
<accession>A0AAQ3M6G3</accession>
<protein>
    <recommendedName>
        <fullName evidence="3">Interferon-related developmental regulator N-terminal domain-containing protein</fullName>
    </recommendedName>
</protein>
<evidence type="ECO:0000259" key="3">
    <source>
        <dbReference type="Pfam" id="PF05004"/>
    </source>
</evidence>
<dbReference type="InterPro" id="IPR011989">
    <property type="entry name" value="ARM-like"/>
</dbReference>
<feature type="region of interest" description="Disordered" evidence="2">
    <location>
        <begin position="298"/>
        <end position="318"/>
    </location>
</feature>
<dbReference type="InterPro" id="IPR039777">
    <property type="entry name" value="IFRD"/>
</dbReference>
<dbReference type="InterPro" id="IPR007701">
    <property type="entry name" value="Interferon-rel_develop_reg_N"/>
</dbReference>
<reference evidence="4 5" key="1">
    <citation type="submission" date="2023-11" db="EMBL/GenBank/DDBJ databases">
        <title>An acidophilic fungus is an integral part of prey digestion in a carnivorous sundew plant.</title>
        <authorList>
            <person name="Tsai I.J."/>
        </authorList>
    </citation>
    <scope>NUCLEOTIDE SEQUENCE [LARGE SCALE GENOMIC DNA]</scope>
    <source>
        <strain evidence="4">169a</strain>
    </source>
</reference>
<dbReference type="AlphaFoldDB" id="A0AAQ3M6G3"/>
<dbReference type="Proteomes" id="UP001303373">
    <property type="component" value="Chromosome 6"/>
</dbReference>